<dbReference type="InterPro" id="IPR036010">
    <property type="entry name" value="2Fe-2S_ferredoxin-like_sf"/>
</dbReference>
<gene>
    <name evidence="8" type="ORF">A9C11_31510</name>
</gene>
<dbReference type="InterPro" id="IPR016208">
    <property type="entry name" value="Ald_Oxase/xanthine_DH-like"/>
</dbReference>
<proteinExistence type="predicted"/>
<dbReference type="PROSITE" id="PS00197">
    <property type="entry name" value="2FE2S_FER_1"/>
    <property type="match status" value="1"/>
</dbReference>
<reference evidence="8 9" key="1">
    <citation type="submission" date="2016-05" db="EMBL/GenBank/DDBJ databases">
        <title>Genome Sequence of Pseudomonas citronellolis Strain SJTE-3, an Estrogens and Persistent Organic Pollutants degradation strain.</title>
        <authorList>
            <person name="Liang R."/>
        </authorList>
    </citation>
    <scope>NUCLEOTIDE SEQUENCE [LARGE SCALE GENOMIC DNA]</scope>
    <source>
        <strain evidence="8 9">SJTE-3</strain>
    </source>
</reference>
<dbReference type="SUPFAM" id="SSF47741">
    <property type="entry name" value="CO dehydrogenase ISP C-domain like"/>
    <property type="match status" value="1"/>
</dbReference>
<dbReference type="EMBL" id="CP015878">
    <property type="protein sequence ID" value="ANI18258.1"/>
    <property type="molecule type" value="Genomic_DNA"/>
</dbReference>
<keyword evidence="5" id="KW-0408">Iron</keyword>
<dbReference type="InterPro" id="IPR012175">
    <property type="entry name" value="Xanth_DH_ssu_bac"/>
</dbReference>
<dbReference type="InterPro" id="IPR016167">
    <property type="entry name" value="FAD-bd_PCMH_sub1"/>
</dbReference>
<dbReference type="SUPFAM" id="SSF55447">
    <property type="entry name" value="CO dehydrogenase flavoprotein C-terminal domain-like"/>
    <property type="match status" value="1"/>
</dbReference>
<dbReference type="Pfam" id="PF00941">
    <property type="entry name" value="FAD_binding_5"/>
    <property type="match status" value="1"/>
</dbReference>
<dbReference type="AlphaFoldDB" id="A0A1A9KL65"/>
<dbReference type="InterPro" id="IPR002346">
    <property type="entry name" value="Mopterin_DH_FAD-bd"/>
</dbReference>
<dbReference type="Pfam" id="PF01799">
    <property type="entry name" value="Fer2_2"/>
    <property type="match status" value="1"/>
</dbReference>
<dbReference type="InterPro" id="IPR002888">
    <property type="entry name" value="2Fe-2S-bd"/>
</dbReference>
<sequence length="474" mass="51764">MIQFLLDDELRQVDGLAPETSLLDYLRTQLGRTGTKEGCASGDCGACTLVLAEPDGEGLRYRAVNACITPLGSLHGRQLLTVESLAEGERLHPVQQAMVDCHGAQCGFCTPGIVMSLFAWRHAACAHDRESALTALSGNLCRCTGYRPIFEAARRIAGDTHRDRFSDAERATAERLRALPADASLDDGEQHAWLPTSLEELDTLLMNYPQARLVAGATDLALEATQALKRFPQLIHLERVAELRRLEEHPDHLLIGAARPYADCLEALRAFPGVPELLERLGSLQIRQRGSLGGNIANASPIGDMPPMLLALDARLRLRRAGQLREIAIDGFFTGYRQSVLQPGEYIEAIVIPRLREGQLFRVDKVSKRRDDDISAVCLALRLDFDEQGLVRDARLACGGMAATPLRGRRSEAALVGRAFDAAAVAAAQAALAEDFQPIDDLRASAAYRLKVAQNLLQRALVEYTATPAEVRHA</sequence>
<evidence type="ECO:0000259" key="6">
    <source>
        <dbReference type="PROSITE" id="PS51085"/>
    </source>
</evidence>
<dbReference type="PANTHER" id="PTHR45444:SF3">
    <property type="entry name" value="XANTHINE DEHYDROGENASE"/>
    <property type="match status" value="1"/>
</dbReference>
<dbReference type="InterPro" id="IPR016169">
    <property type="entry name" value="FAD-bd_PCMH_sub2"/>
</dbReference>
<dbReference type="InterPro" id="IPR006058">
    <property type="entry name" value="2Fe2S_fd_BS"/>
</dbReference>
<keyword evidence="4" id="KW-0560">Oxidoreductase</keyword>
<feature type="domain" description="FAD-binding PCMH-type" evidence="7">
    <location>
        <begin position="185"/>
        <end position="357"/>
    </location>
</feature>
<dbReference type="InterPro" id="IPR036884">
    <property type="entry name" value="2Fe-2S-bd_dom_sf"/>
</dbReference>
<dbReference type="GO" id="GO:0071949">
    <property type="term" value="F:FAD binding"/>
    <property type="evidence" value="ECO:0007669"/>
    <property type="project" value="InterPro"/>
</dbReference>
<keyword evidence="2" id="KW-0479">Metal-binding</keyword>
<dbReference type="Gene3D" id="3.30.465.10">
    <property type="match status" value="1"/>
</dbReference>
<dbReference type="Pfam" id="PF03450">
    <property type="entry name" value="CO_deh_flav_C"/>
    <property type="match status" value="1"/>
</dbReference>
<dbReference type="PROSITE" id="PS51387">
    <property type="entry name" value="FAD_PCMH"/>
    <property type="match status" value="1"/>
</dbReference>
<dbReference type="PROSITE" id="PS51085">
    <property type="entry name" value="2FE2S_FER_2"/>
    <property type="match status" value="1"/>
</dbReference>
<evidence type="ECO:0000313" key="8">
    <source>
        <dbReference type="EMBL" id="ANI18258.1"/>
    </source>
</evidence>
<evidence type="ECO:0000256" key="2">
    <source>
        <dbReference type="ARBA" id="ARBA00022723"/>
    </source>
</evidence>
<dbReference type="NCBIfam" id="TIGR02963">
    <property type="entry name" value="xanthine_xdhA"/>
    <property type="match status" value="1"/>
</dbReference>
<organism evidence="8 9">
    <name type="scientific">Pseudomonas citronellolis</name>
    <dbReference type="NCBI Taxonomy" id="53408"/>
    <lineage>
        <taxon>Bacteria</taxon>
        <taxon>Pseudomonadati</taxon>
        <taxon>Pseudomonadota</taxon>
        <taxon>Gammaproteobacteria</taxon>
        <taxon>Pseudomonadales</taxon>
        <taxon>Pseudomonadaceae</taxon>
        <taxon>Pseudomonas</taxon>
    </lineage>
</organism>
<dbReference type="Gene3D" id="3.30.390.50">
    <property type="entry name" value="CO dehydrogenase flavoprotein, C-terminal domain"/>
    <property type="match status" value="1"/>
</dbReference>
<evidence type="ECO:0000256" key="4">
    <source>
        <dbReference type="ARBA" id="ARBA00023002"/>
    </source>
</evidence>
<dbReference type="Proteomes" id="UP000077748">
    <property type="component" value="Chromosome"/>
</dbReference>
<evidence type="ECO:0000313" key="9">
    <source>
        <dbReference type="Proteomes" id="UP000077748"/>
    </source>
</evidence>
<dbReference type="InterPro" id="IPR001041">
    <property type="entry name" value="2Fe-2S_ferredoxin-type"/>
</dbReference>
<dbReference type="Gene3D" id="1.10.150.120">
    <property type="entry name" value="[2Fe-2S]-binding domain"/>
    <property type="match status" value="1"/>
</dbReference>
<dbReference type="InterPro" id="IPR036318">
    <property type="entry name" value="FAD-bd_PCMH-like_sf"/>
</dbReference>
<protein>
    <submittedName>
        <fullName evidence="8">Xanthine dehydrogenase small subunit</fullName>
    </submittedName>
</protein>
<dbReference type="SMART" id="SM01092">
    <property type="entry name" value="CO_deh_flav_C"/>
    <property type="match status" value="1"/>
</dbReference>
<dbReference type="Pfam" id="PF00111">
    <property type="entry name" value="Fer2"/>
    <property type="match status" value="1"/>
</dbReference>
<accession>A0A1A9KL65</accession>
<evidence type="ECO:0000256" key="5">
    <source>
        <dbReference type="ARBA" id="ARBA00023004"/>
    </source>
</evidence>
<dbReference type="GO" id="GO:0051537">
    <property type="term" value="F:2 iron, 2 sulfur cluster binding"/>
    <property type="evidence" value="ECO:0007669"/>
    <property type="project" value="InterPro"/>
</dbReference>
<dbReference type="Gene3D" id="3.10.20.30">
    <property type="match status" value="1"/>
</dbReference>
<dbReference type="InterPro" id="IPR012675">
    <property type="entry name" value="Beta-grasp_dom_sf"/>
</dbReference>
<evidence type="ECO:0000256" key="3">
    <source>
        <dbReference type="ARBA" id="ARBA00022827"/>
    </source>
</evidence>
<dbReference type="PIRSF" id="PIRSF036557">
    <property type="entry name" value="XdhA_RC"/>
    <property type="match status" value="1"/>
</dbReference>
<dbReference type="RefSeq" id="WP_064584928.1">
    <property type="nucleotide sequence ID" value="NZ_CP015878.1"/>
</dbReference>
<dbReference type="InterPro" id="IPR014307">
    <property type="entry name" value="Xanthine_DH_ssu"/>
</dbReference>
<dbReference type="InterPro" id="IPR005107">
    <property type="entry name" value="CO_DH_flav_C"/>
</dbReference>
<dbReference type="GO" id="GO:0004854">
    <property type="term" value="F:xanthine dehydrogenase activity"/>
    <property type="evidence" value="ECO:0007669"/>
    <property type="project" value="InterPro"/>
</dbReference>
<dbReference type="GO" id="GO:0005506">
    <property type="term" value="F:iron ion binding"/>
    <property type="evidence" value="ECO:0007669"/>
    <property type="project" value="InterPro"/>
</dbReference>
<dbReference type="InterPro" id="IPR036683">
    <property type="entry name" value="CO_DH_flav_C_dom_sf"/>
</dbReference>
<dbReference type="SUPFAM" id="SSF54292">
    <property type="entry name" value="2Fe-2S ferredoxin-like"/>
    <property type="match status" value="1"/>
</dbReference>
<evidence type="ECO:0000256" key="1">
    <source>
        <dbReference type="ARBA" id="ARBA00022630"/>
    </source>
</evidence>
<dbReference type="InterPro" id="IPR016166">
    <property type="entry name" value="FAD-bd_PCMH"/>
</dbReference>
<dbReference type="SUPFAM" id="SSF56176">
    <property type="entry name" value="FAD-binding/transporter-associated domain-like"/>
    <property type="match status" value="1"/>
</dbReference>
<feature type="domain" description="2Fe-2S ferredoxin-type" evidence="6">
    <location>
        <begin position="1"/>
        <end position="85"/>
    </location>
</feature>
<keyword evidence="3" id="KW-0274">FAD</keyword>
<evidence type="ECO:0000259" key="7">
    <source>
        <dbReference type="PROSITE" id="PS51387"/>
    </source>
</evidence>
<name>A0A1A9KL65_9PSED</name>
<keyword evidence="1" id="KW-0285">Flavoprotein</keyword>
<dbReference type="Gene3D" id="3.30.43.10">
    <property type="entry name" value="Uridine Diphospho-n-acetylenolpyruvylglucosamine Reductase, domain 2"/>
    <property type="match status" value="1"/>
</dbReference>
<dbReference type="PANTHER" id="PTHR45444">
    <property type="entry name" value="XANTHINE DEHYDROGENASE"/>
    <property type="match status" value="1"/>
</dbReference>